<proteinExistence type="predicted"/>
<gene>
    <name evidence="1" type="ORF">SAY87_006959</name>
</gene>
<reference evidence="1 2" key="1">
    <citation type="journal article" date="2023" name="Hortic Res">
        <title>Pangenome of water caltrop reveals structural variations and asymmetric subgenome divergence after allopolyploidization.</title>
        <authorList>
            <person name="Zhang X."/>
            <person name="Chen Y."/>
            <person name="Wang L."/>
            <person name="Yuan Y."/>
            <person name="Fang M."/>
            <person name="Shi L."/>
            <person name="Lu R."/>
            <person name="Comes H.P."/>
            <person name="Ma Y."/>
            <person name="Chen Y."/>
            <person name="Huang G."/>
            <person name="Zhou Y."/>
            <person name="Zheng Z."/>
            <person name="Qiu Y."/>
        </authorList>
    </citation>
    <scope>NUCLEOTIDE SEQUENCE [LARGE SCALE GENOMIC DNA]</scope>
    <source>
        <tissue evidence="1">Roots</tissue>
    </source>
</reference>
<evidence type="ECO:0000313" key="1">
    <source>
        <dbReference type="EMBL" id="KAK4756832.1"/>
    </source>
</evidence>
<accession>A0AAN7K231</accession>
<dbReference type="AlphaFoldDB" id="A0AAN7K231"/>
<name>A0AAN7K231_9MYRT</name>
<organism evidence="1 2">
    <name type="scientific">Trapa incisa</name>
    <dbReference type="NCBI Taxonomy" id="236973"/>
    <lineage>
        <taxon>Eukaryota</taxon>
        <taxon>Viridiplantae</taxon>
        <taxon>Streptophyta</taxon>
        <taxon>Embryophyta</taxon>
        <taxon>Tracheophyta</taxon>
        <taxon>Spermatophyta</taxon>
        <taxon>Magnoliopsida</taxon>
        <taxon>eudicotyledons</taxon>
        <taxon>Gunneridae</taxon>
        <taxon>Pentapetalae</taxon>
        <taxon>rosids</taxon>
        <taxon>malvids</taxon>
        <taxon>Myrtales</taxon>
        <taxon>Lythraceae</taxon>
        <taxon>Trapa</taxon>
    </lineage>
</organism>
<keyword evidence="2" id="KW-1185">Reference proteome</keyword>
<dbReference type="Proteomes" id="UP001345219">
    <property type="component" value="Chromosome 6"/>
</dbReference>
<evidence type="ECO:0000313" key="2">
    <source>
        <dbReference type="Proteomes" id="UP001345219"/>
    </source>
</evidence>
<protein>
    <submittedName>
        <fullName evidence="1">Uncharacterized protein</fullName>
    </submittedName>
</protein>
<comment type="caution">
    <text evidence="1">The sequence shown here is derived from an EMBL/GenBank/DDBJ whole genome shotgun (WGS) entry which is preliminary data.</text>
</comment>
<dbReference type="EMBL" id="JAXIOK010000013">
    <property type="protein sequence ID" value="KAK4756832.1"/>
    <property type="molecule type" value="Genomic_DNA"/>
</dbReference>
<sequence length="135" mass="14758">MTSSTTTNTLKVLVILMQEEGFRNHKQCLVEQLKRDSSRILALSTEYLMASLTDIGQMTFCGSSANPAADATASRILSLTQQPPSPSPVSFVALQSETRLRKQAVTLAGVTMVCPTEMDPTQRGPLLLRYRPSAR</sequence>